<evidence type="ECO:0000256" key="1">
    <source>
        <dbReference type="SAM" id="MobiDB-lite"/>
    </source>
</evidence>
<dbReference type="Proteomes" id="UP000030744">
    <property type="component" value="Unassembled WGS sequence"/>
</dbReference>
<dbReference type="GeneID" id="25379955"/>
<dbReference type="RefSeq" id="XP_013355793.1">
    <property type="nucleotide sequence ID" value="XM_013500339.1"/>
</dbReference>
<dbReference type="VEuPathDB" id="ToxoDB:EMH_0052790"/>
<keyword evidence="3" id="KW-1185">Reference proteome</keyword>
<organism evidence="2 3">
    <name type="scientific">Eimeria mitis</name>
    <dbReference type="NCBI Taxonomy" id="44415"/>
    <lineage>
        <taxon>Eukaryota</taxon>
        <taxon>Sar</taxon>
        <taxon>Alveolata</taxon>
        <taxon>Apicomplexa</taxon>
        <taxon>Conoidasida</taxon>
        <taxon>Coccidia</taxon>
        <taxon>Eucoccidiorida</taxon>
        <taxon>Eimeriorina</taxon>
        <taxon>Eimeriidae</taxon>
        <taxon>Eimeria</taxon>
    </lineage>
</organism>
<protein>
    <submittedName>
        <fullName evidence="2">Uncharacterized protein</fullName>
    </submittedName>
</protein>
<feature type="region of interest" description="Disordered" evidence="1">
    <location>
        <begin position="445"/>
        <end position="471"/>
    </location>
</feature>
<gene>
    <name evidence="2" type="ORF">EMH_0052790</name>
</gene>
<feature type="compositionally biased region" description="Polar residues" evidence="1">
    <location>
        <begin position="384"/>
        <end position="398"/>
    </location>
</feature>
<proteinExistence type="predicted"/>
<feature type="region of interest" description="Disordered" evidence="1">
    <location>
        <begin position="384"/>
        <end position="409"/>
    </location>
</feature>
<sequence>MFLQKGGTGPRNASQLPQARFSLRLGEGPYLMRLFSHALSRHPFNQQVFLVVSDGQPGSSTSRVRSALNSAISRVASGSCCLCLRNVSLDAFLHLPLQQLLLKRWKGSLLTWRGPGGSVPCCEAATAGATDAPCPVIGDTGGDRNAASLQNDGVMILKLDRFTAQVLGLDTWIRLPHFMRKSLPPGTRYLKINVQHPAVVRHQKLITENRLKRQAQGVQLEQGNPMACPPSRLYEQLRRSLSSLEPVDLLASTAPPEGDCGSIEARRELAEEVQLLLRASGSPNATCNIVQLQCRLSEYRGGIVDMTEEAALAASTASSTNTQHGDELLMIPDLPVSQISNRLLLPDWEKLFAAAALAAPRPCSPPVGEATAALVVRKKCQRKTSGSRSTKISNQARSQKPDGGATSKSLSCSELADAVNSPRQCLPIRPDYLEALQLLHERQRQWRSRRSKQRNEDTQPAPESASHTEEALQLAAPPAFRELPPAEALFSRVTEYLGCIGMDIPVSKDDCEWLREADRMKDPHSIPVASVSGGLLHSNALVASAEYLCTWLQSQGPGAWAAISVVGVAETAVVYTGQPHGSDVSGESTLHLILSADGSANVRGILLQTIAACDATTSMP</sequence>
<dbReference type="EMBL" id="HG685004">
    <property type="protein sequence ID" value="CDJ33229.1"/>
    <property type="molecule type" value="Genomic_DNA"/>
</dbReference>
<dbReference type="OrthoDB" id="346389at2759"/>
<accession>U6K5Q0</accession>
<dbReference type="AlphaFoldDB" id="U6K5Q0"/>
<reference evidence="2" key="1">
    <citation type="submission" date="2013-10" db="EMBL/GenBank/DDBJ databases">
        <title>Genomic analysis of the causative agents of coccidiosis in chickens.</title>
        <authorList>
            <person name="Reid A.J."/>
            <person name="Blake D."/>
            <person name="Billington K."/>
            <person name="Browne H."/>
            <person name="Dunn M."/>
            <person name="Hung S."/>
            <person name="Kawahara F."/>
            <person name="Miranda-Saavedra D."/>
            <person name="Mourier T."/>
            <person name="Nagra H."/>
            <person name="Otto T.D."/>
            <person name="Rawlings N."/>
            <person name="Sanchez A."/>
            <person name="Sanders M."/>
            <person name="Subramaniam C."/>
            <person name="Tay Y."/>
            <person name="Dear P."/>
            <person name="Doerig C."/>
            <person name="Gruber A."/>
            <person name="Parkinson J."/>
            <person name="Shirley M."/>
            <person name="Wan K.L."/>
            <person name="Berriman M."/>
            <person name="Tomley F."/>
            <person name="Pain A."/>
        </authorList>
    </citation>
    <scope>NUCLEOTIDE SEQUENCE [LARGE SCALE GENOMIC DNA]</scope>
    <source>
        <strain evidence="2">Houghton</strain>
    </source>
</reference>
<evidence type="ECO:0000313" key="3">
    <source>
        <dbReference type="Proteomes" id="UP000030744"/>
    </source>
</evidence>
<reference evidence="2" key="2">
    <citation type="submission" date="2013-10" db="EMBL/GenBank/DDBJ databases">
        <authorList>
            <person name="Aslett M."/>
        </authorList>
    </citation>
    <scope>NUCLEOTIDE SEQUENCE [LARGE SCALE GENOMIC DNA]</scope>
    <source>
        <strain evidence="2">Houghton</strain>
    </source>
</reference>
<evidence type="ECO:0000313" key="2">
    <source>
        <dbReference type="EMBL" id="CDJ33229.1"/>
    </source>
</evidence>
<name>U6K5Q0_9EIME</name>